<dbReference type="GO" id="GO:0004637">
    <property type="term" value="F:phosphoribosylamine-glycine ligase activity"/>
    <property type="evidence" value="ECO:0007669"/>
    <property type="project" value="UniProtKB-EC"/>
</dbReference>
<dbReference type="FunFam" id="3.90.600.10:FF:000001">
    <property type="entry name" value="Trifunctional purine biosynthetic protein adenosine-3"/>
    <property type="match status" value="1"/>
</dbReference>
<evidence type="ECO:0000256" key="2">
    <source>
        <dbReference type="ARBA" id="ARBA00013255"/>
    </source>
</evidence>
<dbReference type="InterPro" id="IPR000115">
    <property type="entry name" value="PRibGlycinamide_synth"/>
</dbReference>
<dbReference type="EC" id="6.3.4.13" evidence="2"/>
<dbReference type="Pfam" id="PF02844">
    <property type="entry name" value="GARS_N"/>
    <property type="match status" value="1"/>
</dbReference>
<dbReference type="GO" id="GO:0009113">
    <property type="term" value="P:purine nucleobase biosynthetic process"/>
    <property type="evidence" value="ECO:0007669"/>
    <property type="project" value="InterPro"/>
</dbReference>
<evidence type="ECO:0000256" key="3">
    <source>
        <dbReference type="ARBA" id="ARBA00022598"/>
    </source>
</evidence>
<dbReference type="NCBIfam" id="TIGR00877">
    <property type="entry name" value="purD"/>
    <property type="match status" value="1"/>
</dbReference>
<accession>A0A9D1RJG2</accession>
<dbReference type="InterPro" id="IPR020560">
    <property type="entry name" value="PRibGlycinamide_synth_C-dom"/>
</dbReference>
<dbReference type="SMART" id="SM01209">
    <property type="entry name" value="GARS_A"/>
    <property type="match status" value="1"/>
</dbReference>
<evidence type="ECO:0000313" key="13">
    <source>
        <dbReference type="Proteomes" id="UP000824267"/>
    </source>
</evidence>
<dbReference type="GO" id="GO:0006164">
    <property type="term" value="P:purine nucleotide biosynthetic process"/>
    <property type="evidence" value="ECO:0007669"/>
    <property type="project" value="UniProtKB-KW"/>
</dbReference>
<organism evidence="12 13">
    <name type="scientific">Candidatus Onthomorpha intestinigallinarum</name>
    <dbReference type="NCBI Taxonomy" id="2840880"/>
    <lineage>
        <taxon>Bacteria</taxon>
        <taxon>Pseudomonadati</taxon>
        <taxon>Bacteroidota</taxon>
        <taxon>Bacteroidia</taxon>
        <taxon>Bacteroidales</taxon>
        <taxon>Candidatus Onthomorpha</taxon>
    </lineage>
</organism>
<dbReference type="SUPFAM" id="SSF51246">
    <property type="entry name" value="Rudiment single hybrid motif"/>
    <property type="match status" value="1"/>
</dbReference>
<evidence type="ECO:0000256" key="6">
    <source>
        <dbReference type="ARBA" id="ARBA00022840"/>
    </source>
</evidence>
<dbReference type="Gene3D" id="3.90.600.10">
    <property type="entry name" value="Phosphoribosylglycinamide synthetase, C-terminal domain"/>
    <property type="match status" value="1"/>
</dbReference>
<dbReference type="HAMAP" id="MF_00138">
    <property type="entry name" value="GARS"/>
    <property type="match status" value="1"/>
</dbReference>
<dbReference type="Pfam" id="PF01071">
    <property type="entry name" value="GARS_A"/>
    <property type="match status" value="1"/>
</dbReference>
<evidence type="ECO:0000256" key="1">
    <source>
        <dbReference type="ARBA" id="ARBA00005174"/>
    </source>
</evidence>
<reference evidence="12" key="2">
    <citation type="submission" date="2021-04" db="EMBL/GenBank/DDBJ databases">
        <authorList>
            <person name="Gilroy R."/>
        </authorList>
    </citation>
    <scope>NUCLEOTIDE SEQUENCE</scope>
    <source>
        <strain evidence="12">Gambia16-930</strain>
    </source>
</reference>
<dbReference type="Proteomes" id="UP000824267">
    <property type="component" value="Unassembled WGS sequence"/>
</dbReference>
<dbReference type="InterPro" id="IPR016185">
    <property type="entry name" value="PreATP-grasp_dom_sf"/>
</dbReference>
<dbReference type="SUPFAM" id="SSF52440">
    <property type="entry name" value="PreATP-grasp domain"/>
    <property type="match status" value="1"/>
</dbReference>
<dbReference type="SMART" id="SM01210">
    <property type="entry name" value="GARS_C"/>
    <property type="match status" value="1"/>
</dbReference>
<sequence>MNILLLGSGAREHAIARKIRQSKLTDRLFVSPGNVGMIDSACCVDLGGDFEKIKRFAVENDIKIMVVGNEQPLVDGIADAFDSDEKTRHINVIGPKLKGAMLEGSKDFAKWFMTKYGIPTARYESFTVERTEEAKKYLATLNPPYVLKADGLAAGKGVIICQTLQEAEKELDAMLKQSKFGDASSKVVIEQFLEGIECSVFVLTDGLSYCMLPEAKDYKRIGEHDTGLNTGGMGSVSPVVFADKAFMEKVEEKIIKPTINGLKNEQIEYKGFIFIGLMNVKGEPYVIEYNVRMGDPETESVFPRIDSDIVEAFDLMGGNRLCDYTLKVSPSVCTTVMLVSKGYPEHYEKGKRIMGLDKCTECTVFHAGTKAESENVTVTNGGRVLAVTALGTNMEEALAKCYSDIEKIDFEGKTFRKDIGKDLI</sequence>
<dbReference type="GO" id="GO:0005524">
    <property type="term" value="F:ATP binding"/>
    <property type="evidence" value="ECO:0007669"/>
    <property type="project" value="UniProtKB-UniRule"/>
</dbReference>
<feature type="domain" description="ATP-grasp" evidence="11">
    <location>
        <begin position="110"/>
        <end position="318"/>
    </location>
</feature>
<dbReference type="InterPro" id="IPR020562">
    <property type="entry name" value="PRibGlycinamide_synth_N"/>
</dbReference>
<dbReference type="Pfam" id="PF02843">
    <property type="entry name" value="GARS_C"/>
    <property type="match status" value="1"/>
</dbReference>
<dbReference type="PANTHER" id="PTHR43472">
    <property type="entry name" value="PHOSPHORIBOSYLAMINE--GLYCINE LIGASE"/>
    <property type="match status" value="1"/>
</dbReference>
<dbReference type="Gene3D" id="3.30.470.20">
    <property type="entry name" value="ATP-grasp fold, B domain"/>
    <property type="match status" value="1"/>
</dbReference>
<reference evidence="12" key="1">
    <citation type="journal article" date="2021" name="PeerJ">
        <title>Extensive microbial diversity within the chicken gut microbiome revealed by metagenomics and culture.</title>
        <authorList>
            <person name="Gilroy R."/>
            <person name="Ravi A."/>
            <person name="Getino M."/>
            <person name="Pursley I."/>
            <person name="Horton D.L."/>
            <person name="Alikhan N.F."/>
            <person name="Baker D."/>
            <person name="Gharbi K."/>
            <person name="Hall N."/>
            <person name="Watson M."/>
            <person name="Adriaenssens E.M."/>
            <person name="Foster-Nyarko E."/>
            <person name="Jarju S."/>
            <person name="Secka A."/>
            <person name="Antonio M."/>
            <person name="Oren A."/>
            <person name="Chaudhuri R.R."/>
            <person name="La Ragione R."/>
            <person name="Hildebrand F."/>
            <person name="Pallen M.J."/>
        </authorList>
    </citation>
    <scope>NUCLEOTIDE SEQUENCE</scope>
    <source>
        <strain evidence="12">Gambia16-930</strain>
    </source>
</reference>
<keyword evidence="6 10" id="KW-0067">ATP-binding</keyword>
<dbReference type="AlphaFoldDB" id="A0A9D1RJG2"/>
<evidence type="ECO:0000256" key="5">
    <source>
        <dbReference type="ARBA" id="ARBA00022755"/>
    </source>
</evidence>
<gene>
    <name evidence="12" type="primary">purD</name>
    <name evidence="12" type="ORF">IAC47_08165</name>
</gene>
<dbReference type="GO" id="GO:0046872">
    <property type="term" value="F:metal ion binding"/>
    <property type="evidence" value="ECO:0007669"/>
    <property type="project" value="InterPro"/>
</dbReference>
<evidence type="ECO:0000256" key="4">
    <source>
        <dbReference type="ARBA" id="ARBA00022741"/>
    </source>
</evidence>
<dbReference type="InterPro" id="IPR013815">
    <property type="entry name" value="ATP_grasp_subdomain_1"/>
</dbReference>
<evidence type="ECO:0000256" key="7">
    <source>
        <dbReference type="ARBA" id="ARBA00038345"/>
    </source>
</evidence>
<comment type="similarity">
    <text evidence="7">Belongs to the GARS family.</text>
</comment>
<proteinExistence type="inferred from homology"/>
<dbReference type="Gene3D" id="3.40.50.20">
    <property type="match status" value="1"/>
</dbReference>
<name>A0A9D1RJG2_9BACT</name>
<keyword evidence="4 10" id="KW-0547">Nucleotide-binding</keyword>
<comment type="pathway">
    <text evidence="1">Purine metabolism; IMP biosynthesis via de novo pathway; N(1)-(5-phospho-D-ribosyl)glycinamide from 5-phospho-alpha-D-ribose 1-diphosphate: step 2/2.</text>
</comment>
<dbReference type="Gene3D" id="3.30.1490.20">
    <property type="entry name" value="ATP-grasp fold, A domain"/>
    <property type="match status" value="1"/>
</dbReference>
<dbReference type="EMBL" id="DXGG01000252">
    <property type="protein sequence ID" value="HIW88223.1"/>
    <property type="molecule type" value="Genomic_DNA"/>
</dbReference>
<dbReference type="InterPro" id="IPR037123">
    <property type="entry name" value="PRibGlycinamide_synth_C_sf"/>
</dbReference>
<evidence type="ECO:0000259" key="11">
    <source>
        <dbReference type="PROSITE" id="PS50975"/>
    </source>
</evidence>
<evidence type="ECO:0000256" key="10">
    <source>
        <dbReference type="PROSITE-ProRule" id="PRU00409"/>
    </source>
</evidence>
<feature type="non-terminal residue" evidence="12">
    <location>
        <position position="424"/>
    </location>
</feature>
<dbReference type="PROSITE" id="PS50975">
    <property type="entry name" value="ATP_GRASP"/>
    <property type="match status" value="1"/>
</dbReference>
<dbReference type="SUPFAM" id="SSF56059">
    <property type="entry name" value="Glutathione synthetase ATP-binding domain-like"/>
    <property type="match status" value="1"/>
</dbReference>
<keyword evidence="3 12" id="KW-0436">Ligase</keyword>
<dbReference type="InterPro" id="IPR020561">
    <property type="entry name" value="PRibGlycinamid_synth_ATP-grasp"/>
</dbReference>
<dbReference type="PANTHER" id="PTHR43472:SF1">
    <property type="entry name" value="PHOSPHORIBOSYLAMINE--GLYCINE LIGASE, CHLOROPLASTIC"/>
    <property type="match status" value="1"/>
</dbReference>
<comment type="caution">
    <text evidence="12">The sequence shown here is derived from an EMBL/GenBank/DDBJ whole genome shotgun (WGS) entry which is preliminary data.</text>
</comment>
<evidence type="ECO:0000256" key="9">
    <source>
        <dbReference type="ARBA" id="ARBA00042864"/>
    </source>
</evidence>
<evidence type="ECO:0000313" key="12">
    <source>
        <dbReference type="EMBL" id="HIW88223.1"/>
    </source>
</evidence>
<keyword evidence="5" id="KW-0658">Purine biosynthesis</keyword>
<evidence type="ECO:0000256" key="8">
    <source>
        <dbReference type="ARBA" id="ARBA00042242"/>
    </source>
</evidence>
<protein>
    <recommendedName>
        <fullName evidence="2">phosphoribosylamine--glycine ligase</fullName>
        <ecNumber evidence="2">6.3.4.13</ecNumber>
    </recommendedName>
    <alternativeName>
        <fullName evidence="8">Glycinamide ribonucleotide synthetase</fullName>
    </alternativeName>
    <alternativeName>
        <fullName evidence="9">Phosphoribosylglycinamide synthetase</fullName>
    </alternativeName>
</protein>
<dbReference type="InterPro" id="IPR011761">
    <property type="entry name" value="ATP-grasp"/>
</dbReference>
<dbReference type="InterPro" id="IPR011054">
    <property type="entry name" value="Rudment_hybrid_motif"/>
</dbReference>